<sequence length="994" mass="109786">MVNRILLLLLPLLPLLISAEHHQQQQTSFELPRTSTSTTLIDLLSNSTEHTKLLHLIQISRLVPTINSLSSASLFAPTNQAIESAGLSSLSTTQDNLQLELRQTLLYHLLNYTLPDSTGPSDSPQLLDSLLFPEPINTGNTDDRRLLLGHQPQKLRIIQRDQDRFIGVDQRGQGGIRLPPPDQFQNATNGILIPIQSILKPPRSLKHLIKSTPTLSTYASILPDRLLDQLDLLPHLTIFAPQNQAWDHLNSIELGYLRSNFSADDSIKLFRQATADNVLGSEGIGYSDLLRREALKHQPAQSFVLFSVDGKPLSIGIDPKSNLPSINGSEIIENDILASNGVLHIVPNLLISSGDNPLQLTPEKYLLALNCTKFVSLFRQANLSSTYLDNRSSDKSYTILAVRDDVLRSTSSSSSLGRSSIDRLKTNDTESLKKSLRYHVIEGNYLIDDLEDGMLLRTELKLQGGSSSNKQRMPVSVSTNDRKGLSKSPIIGFGGANVVGGDPIQVGNTVIYILSQIVEPPSDLLQVALSDIRFSTGVASIFSAKLDHQLQALPELTYLMPTNKAFANLGLIMDYLLLEKSKPDLLQVLKYHAVTEVIYLNELKIGSSQRYPTLEGTELYISKLATNNVTLHGPTVGGVALNGEDKDSEVINKRDVLVENGSMQFISQVELPPGVNIDLRKLMVGAKATTMLELIQATNLTWILDSGVPPSSSKDDRSSSGQKKNKNKEDQINLSRGYTILCPSDSAFTKINLTYFLEDPIRLESLVRQHIIPVYPDESFPGTGDSLDHTHQPPALFEPLYLEDGLVYPTLLSTKEGGPSRFGDLSFRFNRPQEVNNHGDHRGGDDDDDDNDRNKFFGKWRVGIKGARGSDQSHDSARILNYGRATPKIISSSSSSWNSSFIDSSLRISHPDSISFAGGVLAIDMVLLPYYPSFWNRIGKFIFLFFFLTLIAVAIGFGGWKIYQIKYRRNNYAAVRVGPGGGIGGYQVVEPMEE</sequence>
<feature type="domain" description="FAS1" evidence="4">
    <location>
        <begin position="37"/>
        <end position="110"/>
    </location>
</feature>
<dbReference type="PANTHER" id="PTHR10900">
    <property type="entry name" value="PERIOSTIN-RELATED"/>
    <property type="match status" value="1"/>
</dbReference>
<evidence type="ECO:0000256" key="1">
    <source>
        <dbReference type="SAM" id="MobiDB-lite"/>
    </source>
</evidence>
<protein>
    <recommendedName>
        <fullName evidence="4">FAS1 domain-containing protein</fullName>
    </recommendedName>
</protein>
<dbReference type="EMBL" id="DS178356">
    <property type="protein sequence ID" value="EFP92024.1"/>
    <property type="molecule type" value="Genomic_DNA"/>
</dbReference>
<dbReference type="SUPFAM" id="SSF82153">
    <property type="entry name" value="FAS1 domain"/>
    <property type="match status" value="5"/>
</dbReference>
<dbReference type="STRING" id="418459.E3L649"/>
<feature type="domain" description="FAS1" evidence="4">
    <location>
        <begin position="202"/>
        <end position="350"/>
    </location>
</feature>
<dbReference type="PROSITE" id="PS50213">
    <property type="entry name" value="FAS1"/>
    <property type="match status" value="4"/>
</dbReference>
<reference key="1">
    <citation type="submission" date="2007-01" db="EMBL/GenBank/DDBJ databases">
        <title>The Genome Sequence of Puccinia graminis f. sp. tritici Strain CRL 75-36-700-3.</title>
        <authorList>
            <consortium name="The Broad Institute Genome Sequencing Platform"/>
            <person name="Birren B."/>
            <person name="Lander E."/>
            <person name="Galagan J."/>
            <person name="Nusbaum C."/>
            <person name="Devon K."/>
            <person name="Cuomo C."/>
            <person name="Jaffe D."/>
            <person name="Butler J."/>
            <person name="Alvarez P."/>
            <person name="Gnerre S."/>
            <person name="Grabherr M."/>
            <person name="Mauceli E."/>
            <person name="Brockman W."/>
            <person name="Young S."/>
            <person name="LaButti K."/>
            <person name="Sykes S."/>
            <person name="DeCaprio D."/>
            <person name="Crawford M."/>
            <person name="Koehrsen M."/>
            <person name="Engels R."/>
            <person name="Montgomery P."/>
            <person name="Pearson M."/>
            <person name="Howarth C."/>
            <person name="Larson L."/>
            <person name="White J."/>
            <person name="Zeng Q."/>
            <person name="Kodira C."/>
            <person name="Yandava C."/>
            <person name="Alvarado L."/>
            <person name="O'Leary S."/>
            <person name="Szabo L."/>
            <person name="Dean R."/>
            <person name="Schein J."/>
        </authorList>
    </citation>
    <scope>NUCLEOTIDE SEQUENCE</scope>
    <source>
        <strain>CRL 75-36-700-3</strain>
    </source>
</reference>
<dbReference type="FunFam" id="2.30.180.10:FF:000062">
    <property type="entry name" value="Vacuolar membrane protein, putative"/>
    <property type="match status" value="1"/>
</dbReference>
<dbReference type="OrthoDB" id="14252at2759"/>
<dbReference type="RefSeq" id="XP_003336443.1">
    <property type="nucleotide sequence ID" value="XM_003336395.2"/>
</dbReference>
<dbReference type="OMA" id="PPYPPWM"/>
<evidence type="ECO:0000313" key="6">
    <source>
        <dbReference type="Proteomes" id="UP000008783"/>
    </source>
</evidence>
<keyword evidence="2" id="KW-0812">Transmembrane</keyword>
<gene>
    <name evidence="5" type="ORF">PGTG_17855</name>
</gene>
<dbReference type="HOGENOM" id="CLU_003373_0_0_1"/>
<feature type="transmembrane region" description="Helical" evidence="2">
    <location>
        <begin position="943"/>
        <end position="963"/>
    </location>
</feature>
<keyword evidence="2" id="KW-1133">Transmembrane helix</keyword>
<dbReference type="Pfam" id="PF02469">
    <property type="entry name" value="Fasciclin"/>
    <property type="match status" value="3"/>
</dbReference>
<feature type="region of interest" description="Disordered" evidence="1">
    <location>
        <begin position="831"/>
        <end position="852"/>
    </location>
</feature>
<dbReference type="AlphaFoldDB" id="E3L649"/>
<dbReference type="SMART" id="SM00554">
    <property type="entry name" value="FAS1"/>
    <property type="match status" value="3"/>
</dbReference>
<accession>E3L649</accession>
<dbReference type="InParanoid" id="E3L649"/>
<dbReference type="InterPro" id="IPR000782">
    <property type="entry name" value="FAS1_domain"/>
</dbReference>
<dbReference type="GO" id="GO:0005615">
    <property type="term" value="C:extracellular space"/>
    <property type="evidence" value="ECO:0000318"/>
    <property type="project" value="GO_Central"/>
</dbReference>
<dbReference type="Proteomes" id="UP000008783">
    <property type="component" value="Unassembled WGS sequence"/>
</dbReference>
<dbReference type="InterPro" id="IPR050904">
    <property type="entry name" value="Adhesion/Biosynth-related"/>
</dbReference>
<feature type="domain" description="FAS1" evidence="4">
    <location>
        <begin position="358"/>
        <end position="518"/>
    </location>
</feature>
<evidence type="ECO:0000313" key="5">
    <source>
        <dbReference type="EMBL" id="EFP92024.1"/>
    </source>
</evidence>
<evidence type="ECO:0000259" key="4">
    <source>
        <dbReference type="PROSITE" id="PS50213"/>
    </source>
</evidence>
<dbReference type="PANTHER" id="PTHR10900:SF77">
    <property type="entry name" value="FI19380P1"/>
    <property type="match status" value="1"/>
</dbReference>
<keyword evidence="3" id="KW-0732">Signal</keyword>
<feature type="region of interest" description="Disordered" evidence="1">
    <location>
        <begin position="708"/>
        <end position="729"/>
    </location>
</feature>
<feature type="domain" description="FAS1" evidence="4">
    <location>
        <begin position="521"/>
        <end position="670"/>
    </location>
</feature>
<dbReference type="InterPro" id="IPR036378">
    <property type="entry name" value="FAS1_dom_sf"/>
</dbReference>
<dbReference type="eggNOG" id="KOG1437">
    <property type="taxonomic scope" value="Eukaryota"/>
</dbReference>
<evidence type="ECO:0000256" key="3">
    <source>
        <dbReference type="SAM" id="SignalP"/>
    </source>
</evidence>
<dbReference type="GeneID" id="10531978"/>
<keyword evidence="2" id="KW-0472">Membrane</keyword>
<dbReference type="FunFam" id="2.30.180.10:FF:000077">
    <property type="entry name" value="Chromosome 1, whole genome shotgun sequence"/>
    <property type="match status" value="1"/>
</dbReference>
<name>E3L649_PUCGT</name>
<feature type="chain" id="PRO_5003174060" description="FAS1 domain-containing protein" evidence="3">
    <location>
        <begin position="20"/>
        <end position="994"/>
    </location>
</feature>
<reference evidence="6" key="2">
    <citation type="journal article" date="2011" name="Proc. Natl. Acad. Sci. U.S.A.">
        <title>Obligate biotrophy features unraveled by the genomic analysis of rust fungi.</title>
        <authorList>
            <person name="Duplessis S."/>
            <person name="Cuomo C.A."/>
            <person name="Lin Y.-C."/>
            <person name="Aerts A."/>
            <person name="Tisserant E."/>
            <person name="Veneault-Fourrey C."/>
            <person name="Joly D.L."/>
            <person name="Hacquard S."/>
            <person name="Amselem J."/>
            <person name="Cantarel B.L."/>
            <person name="Chiu R."/>
            <person name="Coutinho P.M."/>
            <person name="Feau N."/>
            <person name="Field M."/>
            <person name="Frey P."/>
            <person name="Gelhaye E."/>
            <person name="Goldberg J."/>
            <person name="Grabherr M.G."/>
            <person name="Kodira C.D."/>
            <person name="Kohler A."/>
            <person name="Kuees U."/>
            <person name="Lindquist E.A."/>
            <person name="Lucas S.M."/>
            <person name="Mago R."/>
            <person name="Mauceli E."/>
            <person name="Morin E."/>
            <person name="Murat C."/>
            <person name="Pangilinan J.L."/>
            <person name="Park R."/>
            <person name="Pearson M."/>
            <person name="Quesneville H."/>
            <person name="Rouhier N."/>
            <person name="Sakthikumar S."/>
            <person name="Salamov A.A."/>
            <person name="Schmutz J."/>
            <person name="Selles B."/>
            <person name="Shapiro H."/>
            <person name="Tanguay P."/>
            <person name="Tuskan G.A."/>
            <person name="Henrissat B."/>
            <person name="Van de Peer Y."/>
            <person name="Rouze P."/>
            <person name="Ellis J.G."/>
            <person name="Dodds P.N."/>
            <person name="Schein J.E."/>
            <person name="Zhong S."/>
            <person name="Hamelin R.C."/>
            <person name="Grigoriev I.V."/>
            <person name="Szabo L.J."/>
            <person name="Martin F."/>
        </authorList>
    </citation>
    <scope>NUCLEOTIDE SEQUENCE [LARGE SCALE GENOMIC DNA]</scope>
    <source>
        <strain evidence="6">CRL 75-36-700-3 / race SCCL</strain>
    </source>
</reference>
<dbReference type="FunCoup" id="E3L649">
    <property type="interactions" value="21"/>
</dbReference>
<dbReference type="KEGG" id="pgr:PGTG_17855"/>
<dbReference type="VEuPathDB" id="FungiDB:PGTG_17855"/>
<organism evidence="5 6">
    <name type="scientific">Puccinia graminis f. sp. tritici (strain CRL 75-36-700-3 / race SCCL)</name>
    <name type="common">Black stem rust fungus</name>
    <dbReference type="NCBI Taxonomy" id="418459"/>
    <lineage>
        <taxon>Eukaryota</taxon>
        <taxon>Fungi</taxon>
        <taxon>Dikarya</taxon>
        <taxon>Basidiomycota</taxon>
        <taxon>Pucciniomycotina</taxon>
        <taxon>Pucciniomycetes</taxon>
        <taxon>Pucciniales</taxon>
        <taxon>Pucciniaceae</taxon>
        <taxon>Puccinia</taxon>
    </lineage>
</organism>
<dbReference type="Gene3D" id="2.30.180.10">
    <property type="entry name" value="FAS1 domain"/>
    <property type="match status" value="5"/>
</dbReference>
<feature type="signal peptide" evidence="3">
    <location>
        <begin position="1"/>
        <end position="19"/>
    </location>
</feature>
<keyword evidence="6" id="KW-1185">Reference proteome</keyword>
<evidence type="ECO:0000256" key="2">
    <source>
        <dbReference type="SAM" id="Phobius"/>
    </source>
</evidence>
<proteinExistence type="predicted"/>